<dbReference type="Pfam" id="PF21355">
    <property type="entry name" value="TRAF-mep_MATH"/>
    <property type="match status" value="1"/>
</dbReference>
<dbReference type="PANTHER" id="PTHR10131">
    <property type="entry name" value="TNF RECEPTOR ASSOCIATED FACTOR"/>
    <property type="match status" value="1"/>
</dbReference>
<evidence type="ECO:0000256" key="3">
    <source>
        <dbReference type="ARBA" id="ARBA00022833"/>
    </source>
</evidence>
<protein>
    <recommendedName>
        <fullName evidence="4">TRAF1-6 MATH domain-containing protein</fullName>
    </recommendedName>
</protein>
<evidence type="ECO:0000259" key="4">
    <source>
        <dbReference type="Pfam" id="PF21355"/>
    </source>
</evidence>
<dbReference type="InterPro" id="IPR013083">
    <property type="entry name" value="Znf_RING/FYVE/PHD"/>
</dbReference>
<keyword evidence="1" id="KW-0479">Metal-binding</keyword>
<dbReference type="OrthoDB" id="6511748at2759"/>
<gene>
    <name evidence="5" type="ORF">HPB48_016426</name>
</gene>
<dbReference type="InterPro" id="IPR049342">
    <property type="entry name" value="TRAF1-6_MATH_dom"/>
</dbReference>
<organism evidence="5 6">
    <name type="scientific">Haemaphysalis longicornis</name>
    <name type="common">Bush tick</name>
    <dbReference type="NCBI Taxonomy" id="44386"/>
    <lineage>
        <taxon>Eukaryota</taxon>
        <taxon>Metazoa</taxon>
        <taxon>Ecdysozoa</taxon>
        <taxon>Arthropoda</taxon>
        <taxon>Chelicerata</taxon>
        <taxon>Arachnida</taxon>
        <taxon>Acari</taxon>
        <taxon>Parasitiformes</taxon>
        <taxon>Ixodida</taxon>
        <taxon>Ixodoidea</taxon>
        <taxon>Ixodidae</taxon>
        <taxon>Haemaphysalinae</taxon>
        <taxon>Haemaphysalis</taxon>
    </lineage>
</organism>
<dbReference type="GO" id="GO:0043122">
    <property type="term" value="P:regulation of canonical NF-kappaB signal transduction"/>
    <property type="evidence" value="ECO:0007669"/>
    <property type="project" value="TreeGrafter"/>
</dbReference>
<dbReference type="InterPro" id="IPR008974">
    <property type="entry name" value="TRAF-like"/>
</dbReference>
<name>A0A9J6GJ42_HAELO</name>
<evidence type="ECO:0000256" key="2">
    <source>
        <dbReference type="ARBA" id="ARBA00022771"/>
    </source>
</evidence>
<evidence type="ECO:0000313" key="5">
    <source>
        <dbReference type="EMBL" id="KAH9374584.1"/>
    </source>
</evidence>
<dbReference type="GO" id="GO:0005164">
    <property type="term" value="F:tumor necrosis factor receptor binding"/>
    <property type="evidence" value="ECO:0007669"/>
    <property type="project" value="TreeGrafter"/>
</dbReference>
<keyword evidence="6" id="KW-1185">Reference proteome</keyword>
<reference evidence="5 6" key="1">
    <citation type="journal article" date="2020" name="Cell">
        <title>Large-Scale Comparative Analyses of Tick Genomes Elucidate Their Genetic Diversity and Vector Capacities.</title>
        <authorList>
            <consortium name="Tick Genome and Microbiome Consortium (TIGMIC)"/>
            <person name="Jia N."/>
            <person name="Wang J."/>
            <person name="Shi W."/>
            <person name="Du L."/>
            <person name="Sun Y."/>
            <person name="Zhan W."/>
            <person name="Jiang J.F."/>
            <person name="Wang Q."/>
            <person name="Zhang B."/>
            <person name="Ji P."/>
            <person name="Bell-Sakyi L."/>
            <person name="Cui X.M."/>
            <person name="Yuan T.T."/>
            <person name="Jiang B.G."/>
            <person name="Yang W.F."/>
            <person name="Lam T.T."/>
            <person name="Chang Q.C."/>
            <person name="Ding S.J."/>
            <person name="Wang X.J."/>
            <person name="Zhu J.G."/>
            <person name="Ruan X.D."/>
            <person name="Zhao L."/>
            <person name="Wei J.T."/>
            <person name="Ye R.Z."/>
            <person name="Que T.C."/>
            <person name="Du C.H."/>
            <person name="Zhou Y.H."/>
            <person name="Cheng J.X."/>
            <person name="Dai P.F."/>
            <person name="Guo W.B."/>
            <person name="Han X.H."/>
            <person name="Huang E.J."/>
            <person name="Li L.F."/>
            <person name="Wei W."/>
            <person name="Gao Y.C."/>
            <person name="Liu J.Z."/>
            <person name="Shao H.Z."/>
            <person name="Wang X."/>
            <person name="Wang C.C."/>
            <person name="Yang T.C."/>
            <person name="Huo Q.B."/>
            <person name="Li W."/>
            <person name="Chen H.Y."/>
            <person name="Chen S.E."/>
            <person name="Zhou L.G."/>
            <person name="Ni X.B."/>
            <person name="Tian J.H."/>
            <person name="Sheng Y."/>
            <person name="Liu T."/>
            <person name="Pan Y.S."/>
            <person name="Xia L.Y."/>
            <person name="Li J."/>
            <person name="Zhao F."/>
            <person name="Cao W.C."/>
        </authorList>
    </citation>
    <scope>NUCLEOTIDE SEQUENCE [LARGE SCALE GENOMIC DNA]</scope>
    <source>
        <strain evidence="5">HaeL-2018</strain>
    </source>
</reference>
<dbReference type="Proteomes" id="UP000821853">
    <property type="component" value="Chromosome 5"/>
</dbReference>
<dbReference type="Gene3D" id="3.30.40.10">
    <property type="entry name" value="Zinc/RING finger domain, C3HC4 (zinc finger)"/>
    <property type="match status" value="1"/>
</dbReference>
<accession>A0A9J6GJ42</accession>
<sequence length="623" mass="68870">MAAGRTLTAFGFDCGLDWRPTVFVDGMSSNRVCDACGLVPSTAAMLSCRHVLCPPCYDRTIASDGRCCLDGVAIECDDVVWSTFTTESLLRRKIHCWNAPAGCSTSGPAQEILDHFSRECKYHAVTCWRCESSVTHRDIVGHISSGSCTKPGTDERTTPQHDDPKVNQITSVLGRLEQKIVLLQVSFEENLKRMANDMQKAAQRAHPDSHLIESNQCLENTVRESTQLNREALAEIGKVHAKLQDKLGSTNTSLQGIIELVTDLRASESRTIKETESAAVAACAEVKRDVDALRVASSAGRQKNEEKLALLEKIMDEIKANAASGELLKRFYKEACAKLAVLEAASNSPFMKKINGAEPLEWNIESVSELKKEISDKTSFARSPEYFYGYRILPGVRLKTKENVQSLHLAFQICRGVYDQILTWPIQKKVYLRFLHPIQSGTTERIMLNTAVDNFEEYGMPTGEKNSEINSKQNVELRKLEVHGYIKDDKLSVRSCTMSRLLRVQAGGQVQRSLADAVPAEDIGATLEQEAHHRHVVALHRHMEGEVSRGGTLVHAAPGLDQELRHSQVIYFDSDVITGLLAPPDMILTSGSIGGPLMPLSMAHAIGVSPLLSAARKRHPRFQ</sequence>
<feature type="domain" description="TRAF1-6 MATH" evidence="4">
    <location>
        <begin position="388"/>
        <end position="494"/>
    </location>
</feature>
<dbReference type="SUPFAM" id="SSF49599">
    <property type="entry name" value="TRAF domain-like"/>
    <property type="match status" value="2"/>
</dbReference>
<evidence type="ECO:0000256" key="1">
    <source>
        <dbReference type="ARBA" id="ARBA00022723"/>
    </source>
</evidence>
<dbReference type="GO" id="GO:0008270">
    <property type="term" value="F:zinc ion binding"/>
    <property type="evidence" value="ECO:0007669"/>
    <property type="project" value="UniProtKB-KW"/>
</dbReference>
<dbReference type="EMBL" id="JABSTR010000007">
    <property type="protein sequence ID" value="KAH9374584.1"/>
    <property type="molecule type" value="Genomic_DNA"/>
</dbReference>
<keyword evidence="2" id="KW-0863">Zinc-finger</keyword>
<evidence type="ECO:0000313" key="6">
    <source>
        <dbReference type="Proteomes" id="UP000821853"/>
    </source>
</evidence>
<dbReference type="Gene3D" id="2.60.210.10">
    <property type="entry name" value="Apoptosis, Tumor Necrosis Factor Receptor Associated Protein 2, Chain A"/>
    <property type="match status" value="1"/>
</dbReference>
<keyword evidence="3" id="KW-0862">Zinc</keyword>
<dbReference type="GO" id="GO:0009898">
    <property type="term" value="C:cytoplasmic side of plasma membrane"/>
    <property type="evidence" value="ECO:0007669"/>
    <property type="project" value="TreeGrafter"/>
</dbReference>
<dbReference type="PANTHER" id="PTHR10131:SF138">
    <property type="entry name" value="RE66324P"/>
    <property type="match status" value="1"/>
</dbReference>
<dbReference type="InterPro" id="IPR017907">
    <property type="entry name" value="Znf_RING_CS"/>
</dbReference>
<proteinExistence type="predicted"/>
<dbReference type="AlphaFoldDB" id="A0A9J6GJ42"/>
<dbReference type="VEuPathDB" id="VectorBase:HLOH_055524"/>
<comment type="caution">
    <text evidence="5">The sequence shown here is derived from an EMBL/GenBank/DDBJ whole genome shotgun (WGS) entry which is preliminary data.</text>
</comment>
<dbReference type="PROSITE" id="PS00518">
    <property type="entry name" value="ZF_RING_1"/>
    <property type="match status" value="1"/>
</dbReference>